<dbReference type="AlphaFoldDB" id="A0A9P6XV61"/>
<gene>
    <name evidence="4" type="ORF">G6F51_012790</name>
</gene>
<organism evidence="4 5">
    <name type="scientific">Rhizopus oryzae</name>
    <name type="common">Mucormycosis agent</name>
    <name type="synonym">Rhizopus arrhizus var. delemar</name>
    <dbReference type="NCBI Taxonomy" id="64495"/>
    <lineage>
        <taxon>Eukaryota</taxon>
        <taxon>Fungi</taxon>
        <taxon>Fungi incertae sedis</taxon>
        <taxon>Mucoromycota</taxon>
        <taxon>Mucoromycotina</taxon>
        <taxon>Mucoromycetes</taxon>
        <taxon>Mucorales</taxon>
        <taxon>Mucorineae</taxon>
        <taxon>Rhizopodaceae</taxon>
        <taxon>Rhizopus</taxon>
    </lineage>
</organism>
<evidence type="ECO:0000256" key="1">
    <source>
        <dbReference type="PROSITE-ProRule" id="PRU00042"/>
    </source>
</evidence>
<accession>A0A9P6XV61</accession>
<evidence type="ECO:0000259" key="3">
    <source>
        <dbReference type="PROSITE" id="PS50157"/>
    </source>
</evidence>
<proteinExistence type="predicted"/>
<dbReference type="InterPro" id="IPR013087">
    <property type="entry name" value="Znf_C2H2_type"/>
</dbReference>
<evidence type="ECO:0000256" key="2">
    <source>
        <dbReference type="SAM" id="MobiDB-lite"/>
    </source>
</evidence>
<keyword evidence="1" id="KW-0479">Metal-binding</keyword>
<comment type="caution">
    <text evidence="4">The sequence shown here is derived from an EMBL/GenBank/DDBJ whole genome shotgun (WGS) entry which is preliminary data.</text>
</comment>
<feature type="compositionally biased region" description="Low complexity" evidence="2">
    <location>
        <begin position="1"/>
        <end position="30"/>
    </location>
</feature>
<dbReference type="PROSITE" id="PS00028">
    <property type="entry name" value="ZINC_FINGER_C2H2_1"/>
    <property type="match status" value="2"/>
</dbReference>
<dbReference type="PROSITE" id="PS50157">
    <property type="entry name" value="ZINC_FINGER_C2H2_2"/>
    <property type="match status" value="1"/>
</dbReference>
<dbReference type="Proteomes" id="UP000717996">
    <property type="component" value="Unassembled WGS sequence"/>
</dbReference>
<dbReference type="Gene3D" id="3.30.160.60">
    <property type="entry name" value="Classic Zinc Finger"/>
    <property type="match status" value="1"/>
</dbReference>
<evidence type="ECO:0000313" key="5">
    <source>
        <dbReference type="Proteomes" id="UP000717996"/>
    </source>
</evidence>
<keyword evidence="1" id="KW-0863">Zinc-finger</keyword>
<name>A0A9P6XV61_RHIOR</name>
<feature type="region of interest" description="Disordered" evidence="2">
    <location>
        <begin position="1"/>
        <end position="39"/>
    </location>
</feature>
<protein>
    <recommendedName>
        <fullName evidence="3">C2H2-type domain-containing protein</fullName>
    </recommendedName>
</protein>
<dbReference type="GO" id="GO:0008270">
    <property type="term" value="F:zinc ion binding"/>
    <property type="evidence" value="ECO:0007669"/>
    <property type="project" value="UniProtKB-KW"/>
</dbReference>
<reference evidence="4" key="1">
    <citation type="journal article" date="2020" name="Microb. Genom.">
        <title>Genetic diversity of clinical and environmental Mucorales isolates obtained from an investigation of mucormycosis cases among solid organ transplant recipients.</title>
        <authorList>
            <person name="Nguyen M.H."/>
            <person name="Kaul D."/>
            <person name="Muto C."/>
            <person name="Cheng S.J."/>
            <person name="Richter R.A."/>
            <person name="Bruno V.M."/>
            <person name="Liu G."/>
            <person name="Beyhan S."/>
            <person name="Sundermann A.J."/>
            <person name="Mounaud S."/>
            <person name="Pasculle A.W."/>
            <person name="Nierman W.C."/>
            <person name="Driscoll E."/>
            <person name="Cumbie R."/>
            <person name="Clancy C.J."/>
            <person name="Dupont C.L."/>
        </authorList>
    </citation>
    <scope>NUCLEOTIDE SEQUENCE</scope>
    <source>
        <strain evidence="4">GL16</strain>
    </source>
</reference>
<feature type="domain" description="C2H2-type" evidence="3">
    <location>
        <begin position="114"/>
        <end position="142"/>
    </location>
</feature>
<dbReference type="EMBL" id="JAANIT010004096">
    <property type="protein sequence ID" value="KAG1533085.1"/>
    <property type="molecule type" value="Genomic_DNA"/>
</dbReference>
<evidence type="ECO:0000313" key="4">
    <source>
        <dbReference type="EMBL" id="KAG1533085.1"/>
    </source>
</evidence>
<dbReference type="SMART" id="SM00355">
    <property type="entry name" value="ZnF_C2H2"/>
    <property type="match status" value="2"/>
</dbReference>
<keyword evidence="1" id="KW-0862">Zinc</keyword>
<sequence>MNSPTTSTSTGGIINNNTPDNSNNNSNHENNIPDYNIPDNSIPAPKTVVLAKKECPYCDNSYTTFQSARNHIYRTHGKEVERRTKSDQGNAVHVYNKTNIEKYNKARIKILVKFACISCTNVMNTKSELASHVDSIHIVNNPSVQQLPTDGHWIMQREDISLKFHRYRSLCIKNSRTTTFTIEDHFNELLSMSGILVLQKRYDYQSLPINIFPPTLLQAMRSNVISKYRRDTFNLQISSRLKTIIQQYIDEEMEETRAKIELLTLSEEATEDERGVINAIVALLLYIYDCDMKPLSEAHLAASYIHPFVHGFLSSKMPAKVAHCSNIVVDENHDSNNRPDYKVDIYGQGYQYQYTNAYGEIKPHADMSPTLLVNDFYRLAIFCKDAIDRFNLNEVLAFQVVGNCITFFAMSLSFHHFYTFTELVRMSLPTKKPDLLNLIGHLDNLIFISSVHKIHCLPSNQNLSALKCATLSRSYLENVKGKMAPRKRQCSLTLDH</sequence>